<dbReference type="Gene3D" id="3.30.9.10">
    <property type="entry name" value="D-Amino Acid Oxidase, subunit A, domain 2"/>
    <property type="match status" value="1"/>
</dbReference>
<dbReference type="SUPFAM" id="SSF51905">
    <property type="entry name" value="FAD/NAD(P)-binding domain"/>
    <property type="match status" value="1"/>
</dbReference>
<dbReference type="Proteomes" id="UP000268084">
    <property type="component" value="Chromosome"/>
</dbReference>
<dbReference type="PANTHER" id="PTHR13847">
    <property type="entry name" value="SARCOSINE DEHYDROGENASE-RELATED"/>
    <property type="match status" value="1"/>
</dbReference>
<dbReference type="OrthoDB" id="9805852at2"/>
<dbReference type="KEGG" id="nak:EH165_01580"/>
<organism evidence="2 3">
    <name type="scientific">Nakamurella antarctica</name>
    <dbReference type="NCBI Taxonomy" id="1902245"/>
    <lineage>
        <taxon>Bacteria</taxon>
        <taxon>Bacillati</taxon>
        <taxon>Actinomycetota</taxon>
        <taxon>Actinomycetes</taxon>
        <taxon>Nakamurellales</taxon>
        <taxon>Nakamurellaceae</taxon>
        <taxon>Nakamurella</taxon>
    </lineage>
</organism>
<reference evidence="2 3" key="2">
    <citation type="submission" date="2018-12" db="EMBL/GenBank/DDBJ databases">
        <title>Nakamurella antarcticus sp. nov., isolated from Antarctica South Shetland Islands soil.</title>
        <authorList>
            <person name="Peng F."/>
        </authorList>
    </citation>
    <scope>NUCLEOTIDE SEQUENCE [LARGE SCALE GENOMIC DNA]</scope>
    <source>
        <strain evidence="2 3">S14-144</strain>
    </source>
</reference>
<dbReference type="GO" id="GO:0005737">
    <property type="term" value="C:cytoplasm"/>
    <property type="evidence" value="ECO:0007669"/>
    <property type="project" value="TreeGrafter"/>
</dbReference>
<dbReference type="InterPro" id="IPR036188">
    <property type="entry name" value="FAD/NAD-bd_sf"/>
</dbReference>
<evidence type="ECO:0000313" key="3">
    <source>
        <dbReference type="Proteomes" id="UP000268084"/>
    </source>
</evidence>
<dbReference type="PANTHER" id="PTHR13847:SF281">
    <property type="entry name" value="FAD DEPENDENT OXIDOREDUCTASE DOMAIN-CONTAINING PROTEIN"/>
    <property type="match status" value="1"/>
</dbReference>
<name>A0A3G8ZI29_9ACTN</name>
<proteinExistence type="predicted"/>
<dbReference type="EMBL" id="CP034170">
    <property type="protein sequence ID" value="AZI57052.1"/>
    <property type="molecule type" value="Genomic_DNA"/>
</dbReference>
<dbReference type="InterPro" id="IPR006076">
    <property type="entry name" value="FAD-dep_OxRdtase"/>
</dbReference>
<gene>
    <name evidence="2" type="ORF">EH165_01580</name>
</gene>
<protein>
    <submittedName>
        <fullName evidence="2">FAD-dependent oxidoreductase</fullName>
    </submittedName>
</protein>
<evidence type="ECO:0000259" key="1">
    <source>
        <dbReference type="Pfam" id="PF01266"/>
    </source>
</evidence>
<evidence type="ECO:0000313" key="2">
    <source>
        <dbReference type="EMBL" id="AZI57052.1"/>
    </source>
</evidence>
<dbReference type="RefSeq" id="WP_124797737.1">
    <property type="nucleotide sequence ID" value="NZ_CP034170.1"/>
</dbReference>
<reference evidence="2 3" key="1">
    <citation type="submission" date="2018-11" db="EMBL/GenBank/DDBJ databases">
        <authorList>
            <person name="Da X."/>
        </authorList>
    </citation>
    <scope>NUCLEOTIDE SEQUENCE [LARGE SCALE GENOMIC DNA]</scope>
    <source>
        <strain evidence="2 3">S14-144</strain>
    </source>
</reference>
<dbReference type="AlphaFoldDB" id="A0A3G8ZI29"/>
<keyword evidence="3" id="KW-1185">Reference proteome</keyword>
<dbReference type="Gene3D" id="3.50.50.60">
    <property type="entry name" value="FAD/NAD(P)-binding domain"/>
    <property type="match status" value="1"/>
</dbReference>
<feature type="domain" description="FAD dependent oxidoreductase" evidence="1">
    <location>
        <begin position="49"/>
        <end position="411"/>
    </location>
</feature>
<dbReference type="Pfam" id="PF01266">
    <property type="entry name" value="DAO"/>
    <property type="match status" value="1"/>
</dbReference>
<sequence>MIKKARTPATSLHQQAVQSLRDAEPVCYWLDDVDSPVQRERLTEDRKTDLAVVGAGYSGLWTALLAKQRDPEREVTVLEGRNIGWAASGRNGGFCSASLTHGQANGLDWYPRDMPRLERLGRENLAGIVDTIKEFSIDCKLEQTGEMRVATEEYQLEDIEVDYRRMLDFGDEAVLLNQEETRAQANSPTYLGAVWSKDKTVMVDPARLAWGLADACEQLGVKIYENTNVDGLSRDGDTMQLHTHNGIISADRVALGTNAFPSLLKRVRPFVVPVYDYSLTTEPLTDAQLASIGWNNRQGIGDSGNQFHYYRLTEDNSILWGGYDVIYHYGGKIEEKYDQRPATFEILAEHFFETFPQLEGIKFSHSWGGVIDTCSRFFPFYGTGHGGRVAHATGFTGLGVGATRFGAQVMLDLLDGADTELTVLDTVRGKPVPFPPEPLRSAVIGVTKRSIAHADANEGKRNLWLRSLDRFGLGFDS</sequence>
<accession>A0A3G8ZI29</accession>